<accession>A0A5N5ZSK1</accession>
<feature type="region of interest" description="Disordered" evidence="1">
    <location>
        <begin position="1"/>
        <end position="23"/>
    </location>
</feature>
<evidence type="ECO:0000313" key="2">
    <source>
        <dbReference type="EMBL" id="KAB8159484.1"/>
    </source>
</evidence>
<dbReference type="PANTHER" id="PTHR14136:SF37">
    <property type="entry name" value="PENTAPEPTIDE REPEAT-CONTAINING PROTEIN"/>
    <property type="match status" value="1"/>
</dbReference>
<proteinExistence type="predicted"/>
<reference evidence="2" key="1">
    <citation type="submission" date="2019-10" db="EMBL/GenBank/DDBJ databases">
        <title>Nonomuraea sp. nov., isolated from Phyllanthus amarus.</title>
        <authorList>
            <person name="Klykleung N."/>
            <person name="Tanasupawat S."/>
        </authorList>
    </citation>
    <scope>NUCLEOTIDE SEQUENCE [LARGE SCALE GENOMIC DNA]</scope>
    <source>
        <strain evidence="2">3MP-10</strain>
    </source>
</reference>
<feature type="region of interest" description="Disordered" evidence="1">
    <location>
        <begin position="276"/>
        <end position="323"/>
    </location>
</feature>
<keyword evidence="3" id="KW-1185">Reference proteome</keyword>
<feature type="compositionally biased region" description="Basic residues" evidence="1">
    <location>
        <begin position="309"/>
        <end position="323"/>
    </location>
</feature>
<comment type="caution">
    <text evidence="2">The sequence shown here is derived from an EMBL/GenBank/DDBJ whole genome shotgun (WGS) entry which is preliminary data.</text>
</comment>
<dbReference type="InterPro" id="IPR051082">
    <property type="entry name" value="Pentapeptide-BTB/POZ_domain"/>
</dbReference>
<gene>
    <name evidence="2" type="ORF">FH607_028530</name>
</gene>
<sequence length="323" mass="33358">MGAHEPAESHEEGRALSPDTPPVTAGARRRLALVGDCADCHGLCCVALPFAASADFARSKPAGTPCGHLGADSRCGIHAGLREAGYVGCAVFDCFGAGQRISQVTFEGADWRGDPATARRMFDVFPVQRQLHELLWYLTQATALPAARPLGERLAAALAETERLVDAGADELLALDVAAHRAGVNELLLAVSERVRAGLPAARRYRRGADLAGARLLGADLRGANLRGALLIAADLGGADLRGADLIGADLRGADLRGARLAGALFVTQAQLNAARGDGGTTVPERLTRPAHWPTAAGAGAGGGAGGGRRARRRGNGRRPSGR</sequence>
<dbReference type="OrthoDB" id="154708at2"/>
<evidence type="ECO:0000313" key="3">
    <source>
        <dbReference type="Proteomes" id="UP000314251"/>
    </source>
</evidence>
<dbReference type="InterPro" id="IPR001646">
    <property type="entry name" value="5peptide_repeat"/>
</dbReference>
<feature type="compositionally biased region" description="Gly residues" evidence="1">
    <location>
        <begin position="299"/>
        <end position="308"/>
    </location>
</feature>
<dbReference type="AlphaFoldDB" id="A0A5N5ZSK1"/>
<dbReference type="PANTHER" id="PTHR14136">
    <property type="entry name" value="BTB_POZ DOMAIN-CONTAINING PROTEIN KCTD9"/>
    <property type="match status" value="1"/>
</dbReference>
<protein>
    <submittedName>
        <fullName evidence="2">Pentapeptide repeat-containing protein</fullName>
    </submittedName>
</protein>
<dbReference type="SUPFAM" id="SSF141571">
    <property type="entry name" value="Pentapeptide repeat-like"/>
    <property type="match status" value="1"/>
</dbReference>
<feature type="compositionally biased region" description="Basic and acidic residues" evidence="1">
    <location>
        <begin position="1"/>
        <end position="14"/>
    </location>
</feature>
<dbReference type="Proteomes" id="UP000314251">
    <property type="component" value="Unassembled WGS sequence"/>
</dbReference>
<name>A0A5N5ZSK1_9ACTN</name>
<dbReference type="EMBL" id="VDLY02000025">
    <property type="protein sequence ID" value="KAB8159484.1"/>
    <property type="molecule type" value="Genomic_DNA"/>
</dbReference>
<dbReference type="Gene3D" id="2.160.20.80">
    <property type="entry name" value="E3 ubiquitin-protein ligase SopA"/>
    <property type="match status" value="1"/>
</dbReference>
<evidence type="ECO:0000256" key="1">
    <source>
        <dbReference type="SAM" id="MobiDB-lite"/>
    </source>
</evidence>
<organism evidence="2 3">
    <name type="scientific">Streptomyces mimosae</name>
    <dbReference type="NCBI Taxonomy" id="2586635"/>
    <lineage>
        <taxon>Bacteria</taxon>
        <taxon>Bacillati</taxon>
        <taxon>Actinomycetota</taxon>
        <taxon>Actinomycetes</taxon>
        <taxon>Kitasatosporales</taxon>
        <taxon>Streptomycetaceae</taxon>
        <taxon>Streptomyces</taxon>
    </lineage>
</organism>
<dbReference type="Pfam" id="PF00805">
    <property type="entry name" value="Pentapeptide"/>
    <property type="match status" value="1"/>
</dbReference>